<accession>A0A172TGT3</accession>
<dbReference type="STRING" id="1178515.SY83_07755"/>
<dbReference type="OrthoDB" id="2666665at2"/>
<dbReference type="PATRIC" id="fig|1178515.4.peg.1539"/>
<proteinExistence type="predicted"/>
<organism evidence="1 2">
    <name type="scientific">Paenibacillus swuensis</name>
    <dbReference type="NCBI Taxonomy" id="1178515"/>
    <lineage>
        <taxon>Bacteria</taxon>
        <taxon>Bacillati</taxon>
        <taxon>Bacillota</taxon>
        <taxon>Bacilli</taxon>
        <taxon>Bacillales</taxon>
        <taxon>Paenibacillaceae</taxon>
        <taxon>Paenibacillus</taxon>
    </lineage>
</organism>
<dbReference type="KEGG" id="pswu:SY83_07755"/>
<protein>
    <submittedName>
        <fullName evidence="1">Uncharacterized protein</fullName>
    </submittedName>
</protein>
<dbReference type="EMBL" id="CP011388">
    <property type="protein sequence ID" value="ANE46182.1"/>
    <property type="molecule type" value="Genomic_DNA"/>
</dbReference>
<name>A0A172TGT3_9BACL</name>
<dbReference type="RefSeq" id="WP_068605705.1">
    <property type="nucleotide sequence ID" value="NZ_CP011388.1"/>
</dbReference>
<dbReference type="AlphaFoldDB" id="A0A172TGT3"/>
<gene>
    <name evidence="1" type="ORF">SY83_07755</name>
</gene>
<sequence length="77" mass="8878">MESCNIQPLKELETYGYQIAYYLLQNEAMATAAMQNSLKILFQDQTFHTQSLTGRQQQMKKVVMKQSLQQLASKITC</sequence>
<evidence type="ECO:0000313" key="1">
    <source>
        <dbReference type="EMBL" id="ANE46182.1"/>
    </source>
</evidence>
<reference evidence="1 2" key="1">
    <citation type="submission" date="2015-01" db="EMBL/GenBank/DDBJ databases">
        <title>Paenibacillus swuensis/DY6/whole genome sequencing.</title>
        <authorList>
            <person name="Kim M.K."/>
            <person name="Srinivasan S."/>
            <person name="Lee J.-J."/>
        </authorList>
    </citation>
    <scope>NUCLEOTIDE SEQUENCE [LARGE SCALE GENOMIC DNA]</scope>
    <source>
        <strain evidence="1 2">DY6</strain>
    </source>
</reference>
<evidence type="ECO:0000313" key="2">
    <source>
        <dbReference type="Proteomes" id="UP000076927"/>
    </source>
</evidence>
<dbReference type="Proteomes" id="UP000076927">
    <property type="component" value="Chromosome"/>
</dbReference>
<keyword evidence="2" id="KW-1185">Reference proteome</keyword>